<dbReference type="InterPro" id="IPR001789">
    <property type="entry name" value="Sig_transdc_resp-reg_receiver"/>
</dbReference>
<dbReference type="Pfam" id="PF02518">
    <property type="entry name" value="HATPase_c"/>
    <property type="match status" value="1"/>
</dbReference>
<evidence type="ECO:0000256" key="2">
    <source>
        <dbReference type="ARBA" id="ARBA00012438"/>
    </source>
</evidence>
<dbReference type="GO" id="GO:0000155">
    <property type="term" value="F:phosphorelay sensor kinase activity"/>
    <property type="evidence" value="ECO:0007669"/>
    <property type="project" value="InterPro"/>
</dbReference>
<evidence type="ECO:0000256" key="3">
    <source>
        <dbReference type="ARBA" id="ARBA00022553"/>
    </source>
</evidence>
<dbReference type="AlphaFoldDB" id="A0A2S0RG80"/>
<evidence type="ECO:0000256" key="7">
    <source>
        <dbReference type="SAM" id="Phobius"/>
    </source>
</evidence>
<dbReference type="SUPFAM" id="SSF47384">
    <property type="entry name" value="Homodimeric domain of signal transducing histidine kinase"/>
    <property type="match status" value="1"/>
</dbReference>
<keyword evidence="7" id="KW-0472">Membrane</keyword>
<evidence type="ECO:0000256" key="4">
    <source>
        <dbReference type="PROSITE-ProRule" id="PRU00169"/>
    </source>
</evidence>
<dbReference type="Gene3D" id="1.10.287.130">
    <property type="match status" value="1"/>
</dbReference>
<dbReference type="InterPro" id="IPR011990">
    <property type="entry name" value="TPR-like_helical_dom_sf"/>
</dbReference>
<dbReference type="InterPro" id="IPR004358">
    <property type="entry name" value="Sig_transdc_His_kin-like_C"/>
</dbReference>
<evidence type="ECO:0000256" key="1">
    <source>
        <dbReference type="ARBA" id="ARBA00000085"/>
    </source>
</evidence>
<evidence type="ECO:0000313" key="11">
    <source>
        <dbReference type="Proteomes" id="UP000244193"/>
    </source>
</evidence>
<name>A0A2S0RG80_9FLAO</name>
<dbReference type="InterPro" id="IPR003661">
    <property type="entry name" value="HisK_dim/P_dom"/>
</dbReference>
<evidence type="ECO:0000259" key="8">
    <source>
        <dbReference type="PROSITE" id="PS50109"/>
    </source>
</evidence>
<comment type="catalytic activity">
    <reaction evidence="1">
        <text>ATP + protein L-histidine = ADP + protein N-phospho-L-histidine.</text>
        <dbReference type="EC" id="2.7.13.3"/>
    </reaction>
</comment>
<gene>
    <name evidence="10" type="ORF">HYN48_12170</name>
</gene>
<dbReference type="CDD" id="cd00082">
    <property type="entry name" value="HisKA"/>
    <property type="match status" value="1"/>
</dbReference>
<evidence type="ECO:0000259" key="9">
    <source>
        <dbReference type="PROSITE" id="PS50110"/>
    </source>
</evidence>
<proteinExistence type="predicted"/>
<keyword evidence="11" id="KW-1185">Reference proteome</keyword>
<dbReference type="Gene3D" id="3.40.50.2300">
    <property type="match status" value="1"/>
</dbReference>
<dbReference type="InterPro" id="IPR011006">
    <property type="entry name" value="CheY-like_superfamily"/>
</dbReference>
<keyword evidence="7" id="KW-1133">Transmembrane helix</keyword>
<dbReference type="CDD" id="cd16922">
    <property type="entry name" value="HATPase_EvgS-ArcB-TorS-like"/>
    <property type="match status" value="1"/>
</dbReference>
<dbReference type="InterPro" id="IPR005467">
    <property type="entry name" value="His_kinase_dom"/>
</dbReference>
<dbReference type="SUPFAM" id="SSF52172">
    <property type="entry name" value="CheY-like"/>
    <property type="match status" value="1"/>
</dbReference>
<dbReference type="Proteomes" id="UP000244193">
    <property type="component" value="Chromosome"/>
</dbReference>
<feature type="domain" description="Histidine kinase" evidence="8">
    <location>
        <begin position="389"/>
        <end position="609"/>
    </location>
</feature>
<dbReference type="PROSITE" id="PS50005">
    <property type="entry name" value="TPR"/>
    <property type="match status" value="1"/>
</dbReference>
<dbReference type="InterPro" id="IPR003594">
    <property type="entry name" value="HATPase_dom"/>
</dbReference>
<dbReference type="EC" id="2.7.13.3" evidence="2"/>
<sequence>MIWTDPGVWSGFVFIFACFKSDVKKIASIILLLFVQVFYAQSEAAEKKAVEKIINDAAKAFDRGEYEKSLSLSSKALVRAFRLDDDYLIAHSYNAIGVVYDEFSESKRAIEFYKKALHYAENIDNDVLKDFINSNIGSVYYYSKIDVRKGIEYYKKSLYYATKSNDSSQIAYAKMNITAACFYLGHFSEGIVYLNEVKGFIERKGQPESKLSYYGLLGLYNTHETKNPAIAEGYYRKALEIGQRNNMMSFMANTYDNYIAHLEKYRNFRQADSLRKIYKKINDSIYLENRPGDLDDTAMQIELDEYKAQLVKIENANEAQQKKIRDSRIISVLFGILLLFLLTMVYMLYKNNIFRKKINAELTKANEELRAAKEIAEQNSQLKTQFISTVSHELRTPLYGVIGITDMILDEHKELVNNEQLNSLKFSANYLLDLVNDILQMNKMEDKRTVLEEIDFSLQEEILTIRNSLQFLADNNGNTFSTVIDPNIPERIKGDELRLSQILVNLASNALKFTHNGHVKITARLNAFVDGKYLIDFTVEDDGIGIAKGDQEKIFEKFVQIGRKEGDYQGTGLGLAIVKRLIDLFGSSITLESAEDKGTRFAFTIAFNQADEKLIETITPEVQQHHMKLNILVVEDNKINQMVTKKIIERNGHRCSMADSGDDAIALATSEPFDIILMDINMPGMNGYETTKKMRAMGMTTPVIALTAFDKKEVTAEAVTAGINDVIVKPFEPSLLFDLIEKQLK</sequence>
<feature type="domain" description="Response regulatory" evidence="9">
    <location>
        <begin position="630"/>
        <end position="744"/>
    </location>
</feature>
<organism evidence="10 11">
    <name type="scientific">Flavobacterium magnum</name>
    <dbReference type="NCBI Taxonomy" id="2162713"/>
    <lineage>
        <taxon>Bacteria</taxon>
        <taxon>Pseudomonadati</taxon>
        <taxon>Bacteroidota</taxon>
        <taxon>Flavobacteriia</taxon>
        <taxon>Flavobacteriales</taxon>
        <taxon>Flavobacteriaceae</taxon>
        <taxon>Flavobacterium</taxon>
    </lineage>
</organism>
<dbReference type="KEGG" id="fmg:HYN48_12170"/>
<dbReference type="SMART" id="SM00388">
    <property type="entry name" value="HisKA"/>
    <property type="match status" value="1"/>
</dbReference>
<keyword evidence="6" id="KW-0175">Coiled coil</keyword>
<dbReference type="OrthoDB" id="4457677at2"/>
<feature type="repeat" description="TPR" evidence="5">
    <location>
        <begin position="90"/>
        <end position="123"/>
    </location>
</feature>
<feature type="modified residue" description="4-aspartylphosphate" evidence="4">
    <location>
        <position position="679"/>
    </location>
</feature>
<dbReference type="SMART" id="SM00387">
    <property type="entry name" value="HATPase_c"/>
    <property type="match status" value="1"/>
</dbReference>
<feature type="coiled-coil region" evidence="6">
    <location>
        <begin position="355"/>
        <end position="385"/>
    </location>
</feature>
<dbReference type="PROSITE" id="PS50109">
    <property type="entry name" value="HIS_KIN"/>
    <property type="match status" value="1"/>
</dbReference>
<dbReference type="EMBL" id="CP028811">
    <property type="protein sequence ID" value="AWA30773.1"/>
    <property type="molecule type" value="Genomic_DNA"/>
</dbReference>
<evidence type="ECO:0000256" key="5">
    <source>
        <dbReference type="PROSITE-ProRule" id="PRU00339"/>
    </source>
</evidence>
<dbReference type="Pfam" id="PF00512">
    <property type="entry name" value="HisKA"/>
    <property type="match status" value="1"/>
</dbReference>
<dbReference type="FunFam" id="3.30.565.10:FF:000010">
    <property type="entry name" value="Sensor histidine kinase RcsC"/>
    <property type="match status" value="1"/>
</dbReference>
<dbReference type="Gene3D" id="1.25.40.10">
    <property type="entry name" value="Tetratricopeptide repeat domain"/>
    <property type="match status" value="2"/>
</dbReference>
<dbReference type="InterPro" id="IPR036890">
    <property type="entry name" value="HATPase_C_sf"/>
</dbReference>
<dbReference type="SUPFAM" id="SSF48452">
    <property type="entry name" value="TPR-like"/>
    <property type="match status" value="1"/>
</dbReference>
<dbReference type="SUPFAM" id="SSF55874">
    <property type="entry name" value="ATPase domain of HSP90 chaperone/DNA topoisomerase II/histidine kinase"/>
    <property type="match status" value="1"/>
</dbReference>
<reference evidence="10 11" key="1">
    <citation type="submission" date="2018-04" db="EMBL/GenBank/DDBJ databases">
        <title>Genome sequencing of Flavobacterium sp. HYN0048.</title>
        <authorList>
            <person name="Yi H."/>
            <person name="Baek C."/>
        </authorList>
    </citation>
    <scope>NUCLEOTIDE SEQUENCE [LARGE SCALE GENOMIC DNA]</scope>
    <source>
        <strain evidence="10 11">HYN0048</strain>
    </source>
</reference>
<keyword evidence="10" id="KW-0808">Transferase</keyword>
<dbReference type="PRINTS" id="PR00344">
    <property type="entry name" value="BCTRLSENSOR"/>
</dbReference>
<dbReference type="SMART" id="SM00448">
    <property type="entry name" value="REC"/>
    <property type="match status" value="1"/>
</dbReference>
<keyword evidence="5" id="KW-0802">TPR repeat</keyword>
<feature type="transmembrane region" description="Helical" evidence="7">
    <location>
        <begin position="329"/>
        <end position="349"/>
    </location>
</feature>
<protein>
    <recommendedName>
        <fullName evidence="2">histidine kinase</fullName>
        <ecNumber evidence="2">2.7.13.3</ecNumber>
    </recommendedName>
</protein>
<dbReference type="PANTHER" id="PTHR45339:SF3">
    <property type="entry name" value="HISTIDINE KINASE"/>
    <property type="match status" value="1"/>
</dbReference>
<evidence type="ECO:0000256" key="6">
    <source>
        <dbReference type="SAM" id="Coils"/>
    </source>
</evidence>
<dbReference type="CDD" id="cd17546">
    <property type="entry name" value="REC_hyHK_CKI1_RcsC-like"/>
    <property type="match status" value="1"/>
</dbReference>
<dbReference type="Gene3D" id="3.30.565.10">
    <property type="entry name" value="Histidine kinase-like ATPase, C-terminal domain"/>
    <property type="match status" value="1"/>
</dbReference>
<dbReference type="InterPro" id="IPR019734">
    <property type="entry name" value="TPR_rpt"/>
</dbReference>
<keyword evidence="10" id="KW-0418">Kinase</keyword>
<keyword evidence="3 4" id="KW-0597">Phosphoprotein</keyword>
<dbReference type="PANTHER" id="PTHR45339">
    <property type="entry name" value="HYBRID SIGNAL TRANSDUCTION HISTIDINE KINASE J"/>
    <property type="match status" value="1"/>
</dbReference>
<dbReference type="InterPro" id="IPR036097">
    <property type="entry name" value="HisK_dim/P_sf"/>
</dbReference>
<keyword evidence="7" id="KW-0812">Transmembrane</keyword>
<dbReference type="Pfam" id="PF00072">
    <property type="entry name" value="Response_reg"/>
    <property type="match status" value="1"/>
</dbReference>
<evidence type="ECO:0000313" key="10">
    <source>
        <dbReference type="EMBL" id="AWA30773.1"/>
    </source>
</evidence>
<dbReference type="PROSITE" id="PS50110">
    <property type="entry name" value="RESPONSE_REGULATORY"/>
    <property type="match status" value="1"/>
</dbReference>
<accession>A0A2S0RG80</accession>